<reference evidence="16" key="2">
    <citation type="submission" date="2014-02" db="EMBL/GenBank/DDBJ databases">
        <title>Draft Genome Sequence of extremely halophilic bacteria Halorhodospira halochloris.</title>
        <authorList>
            <person name="Singh K.S."/>
        </authorList>
    </citation>
    <scope>NUCLEOTIDE SEQUENCE [LARGE SCALE GENOMIC DNA]</scope>
    <source>
        <strain evidence="16">A</strain>
    </source>
</reference>
<sequence>MILAECIANSEQGIAQLFEELYDPAFLIDPAQERFVGANAAACRFLGYSAEEFTQLTPTDIHPHEIPRLDAFVVSVHEHGRWVADDLSCRTRDGSLVPAQVRATEVCIGGHVYILTVVRDRREELLAELGRSIRKLTHDLRNTMVASRLMGDRLCRHEDPMVRRSAELITRSVDRAVNMCQQTLELGNAEEQQPRRERFLLGDVLEEIRAAIGPEEVARASLDTSQAEDAEVDADFDQIYRILLNLVRNALAAGATRLQVIASREADVLRIDLSDDGPGLPEDVRARLFSEKSASRTHGGAGLGLAIAWELARNHAGDLLLLNTGPGGTTFRLVLPAGAPLEGTPSKPQSDARHRDGDSVPGP</sequence>
<protein>
    <recommendedName>
        <fullName evidence="3">histidine kinase</fullName>
        <ecNumber evidence="3">2.7.13.3</ecNumber>
    </recommendedName>
</protein>
<dbReference type="InterPro" id="IPR004358">
    <property type="entry name" value="Sig_transdc_His_kin-like_C"/>
</dbReference>
<dbReference type="InterPro" id="IPR036890">
    <property type="entry name" value="HATPase_C_sf"/>
</dbReference>
<dbReference type="EMBL" id="CP007268">
    <property type="protein sequence ID" value="AHK78191.1"/>
    <property type="molecule type" value="Genomic_DNA"/>
</dbReference>
<dbReference type="InterPro" id="IPR050351">
    <property type="entry name" value="BphY/WalK/GraS-like"/>
</dbReference>
<evidence type="ECO:0000256" key="1">
    <source>
        <dbReference type="ARBA" id="ARBA00000085"/>
    </source>
</evidence>
<evidence type="ECO:0000256" key="7">
    <source>
        <dbReference type="ARBA" id="ARBA00022777"/>
    </source>
</evidence>
<dbReference type="GO" id="GO:0005524">
    <property type="term" value="F:ATP binding"/>
    <property type="evidence" value="ECO:0007669"/>
    <property type="project" value="UniProtKB-KW"/>
</dbReference>
<dbReference type="SUPFAM" id="SSF55785">
    <property type="entry name" value="PYP-like sensor domain (PAS domain)"/>
    <property type="match status" value="1"/>
</dbReference>
<comment type="catalytic activity">
    <reaction evidence="1">
        <text>ATP + protein L-histidine = ADP + protein N-phospho-L-histidine.</text>
        <dbReference type="EC" id="2.7.13.3"/>
    </reaction>
</comment>
<dbReference type="SMART" id="SM00387">
    <property type="entry name" value="HATPase_c"/>
    <property type="match status" value="1"/>
</dbReference>
<dbReference type="InterPro" id="IPR003594">
    <property type="entry name" value="HATPase_dom"/>
</dbReference>
<dbReference type="Pfam" id="PF00989">
    <property type="entry name" value="PAS"/>
    <property type="match status" value="1"/>
</dbReference>
<evidence type="ECO:0000259" key="13">
    <source>
        <dbReference type="PROSITE" id="PS50109"/>
    </source>
</evidence>
<evidence type="ECO:0000259" key="14">
    <source>
        <dbReference type="PROSITE" id="PS50112"/>
    </source>
</evidence>
<dbReference type="EC" id="2.7.13.3" evidence="3"/>
<dbReference type="GO" id="GO:0000156">
    <property type="term" value="F:phosphorelay response regulator activity"/>
    <property type="evidence" value="ECO:0007669"/>
    <property type="project" value="TreeGrafter"/>
</dbReference>
<dbReference type="Gene3D" id="3.30.565.10">
    <property type="entry name" value="Histidine kinase-like ATPase, C-terminal domain"/>
    <property type="match status" value="1"/>
</dbReference>
<evidence type="ECO:0000256" key="2">
    <source>
        <dbReference type="ARBA" id="ARBA00004141"/>
    </source>
</evidence>
<organism evidence="15 16">
    <name type="scientific">Ectothiorhodospira haloalkaliphila</name>
    <dbReference type="NCBI Taxonomy" id="421628"/>
    <lineage>
        <taxon>Bacteria</taxon>
        <taxon>Pseudomonadati</taxon>
        <taxon>Pseudomonadota</taxon>
        <taxon>Gammaproteobacteria</taxon>
        <taxon>Chromatiales</taxon>
        <taxon>Ectothiorhodospiraceae</taxon>
        <taxon>Ectothiorhodospira</taxon>
    </lineage>
</organism>
<dbReference type="Proteomes" id="UP000019442">
    <property type="component" value="Chromosome"/>
</dbReference>
<keyword evidence="8" id="KW-0067">ATP-binding</keyword>
<dbReference type="GO" id="GO:0000155">
    <property type="term" value="F:phosphorelay sensor kinase activity"/>
    <property type="evidence" value="ECO:0007669"/>
    <property type="project" value="InterPro"/>
</dbReference>
<dbReference type="InterPro" id="IPR035965">
    <property type="entry name" value="PAS-like_dom_sf"/>
</dbReference>
<dbReference type="PATRIC" id="fig|1354791.3.peg.838"/>
<dbReference type="PANTHER" id="PTHR42878:SF7">
    <property type="entry name" value="SENSOR HISTIDINE KINASE GLRK"/>
    <property type="match status" value="1"/>
</dbReference>
<dbReference type="SUPFAM" id="SSF47384">
    <property type="entry name" value="Homodimeric domain of signal transducing histidine kinase"/>
    <property type="match status" value="1"/>
</dbReference>
<keyword evidence="10" id="KW-0902">Two-component regulatory system</keyword>
<dbReference type="CDD" id="cd00130">
    <property type="entry name" value="PAS"/>
    <property type="match status" value="1"/>
</dbReference>
<keyword evidence="6" id="KW-0547">Nucleotide-binding</keyword>
<keyword evidence="7" id="KW-0418">Kinase</keyword>
<evidence type="ECO:0000313" key="15">
    <source>
        <dbReference type="EMBL" id="AHK78191.1"/>
    </source>
</evidence>
<dbReference type="NCBIfam" id="TIGR00229">
    <property type="entry name" value="sensory_box"/>
    <property type="match status" value="1"/>
</dbReference>
<gene>
    <name evidence="15" type="ORF">M911_02290</name>
</gene>
<evidence type="ECO:0000256" key="3">
    <source>
        <dbReference type="ARBA" id="ARBA00012438"/>
    </source>
</evidence>
<dbReference type="PANTHER" id="PTHR42878">
    <property type="entry name" value="TWO-COMPONENT HISTIDINE KINASE"/>
    <property type="match status" value="1"/>
</dbReference>
<evidence type="ECO:0000256" key="10">
    <source>
        <dbReference type="ARBA" id="ARBA00023012"/>
    </source>
</evidence>
<dbReference type="HOGENOM" id="CLU_649945_0_0_6"/>
<keyword evidence="11" id="KW-0472">Membrane</keyword>
<accession>W8KRK8</accession>
<dbReference type="InterPro" id="IPR036097">
    <property type="entry name" value="HisK_dim/P_sf"/>
</dbReference>
<feature type="domain" description="PAS" evidence="14">
    <location>
        <begin position="10"/>
        <end position="53"/>
    </location>
</feature>
<keyword evidence="16" id="KW-1185">Reference proteome</keyword>
<dbReference type="InterPro" id="IPR013767">
    <property type="entry name" value="PAS_fold"/>
</dbReference>
<dbReference type="GO" id="GO:0016020">
    <property type="term" value="C:membrane"/>
    <property type="evidence" value="ECO:0007669"/>
    <property type="project" value="UniProtKB-SubCell"/>
</dbReference>
<dbReference type="GO" id="GO:0007234">
    <property type="term" value="P:osmosensory signaling via phosphorelay pathway"/>
    <property type="evidence" value="ECO:0007669"/>
    <property type="project" value="TreeGrafter"/>
</dbReference>
<dbReference type="GO" id="GO:0006355">
    <property type="term" value="P:regulation of DNA-templated transcription"/>
    <property type="evidence" value="ECO:0007669"/>
    <property type="project" value="InterPro"/>
</dbReference>
<evidence type="ECO:0000256" key="11">
    <source>
        <dbReference type="ARBA" id="ARBA00023136"/>
    </source>
</evidence>
<dbReference type="CDD" id="cd00075">
    <property type="entry name" value="HATPase"/>
    <property type="match status" value="1"/>
</dbReference>
<dbReference type="OrthoDB" id="8807260at2"/>
<comment type="subcellular location">
    <subcellularLocation>
        <location evidence="2">Membrane</location>
        <topology evidence="2">Multi-pass membrane protein</topology>
    </subcellularLocation>
</comment>
<dbReference type="Pfam" id="PF02518">
    <property type="entry name" value="HATPase_c"/>
    <property type="match status" value="1"/>
</dbReference>
<dbReference type="RefSeq" id="WP_025280537.1">
    <property type="nucleotide sequence ID" value="NZ_CP007268.1"/>
</dbReference>
<dbReference type="KEGG" id="hhc:M911_02290"/>
<feature type="compositionally biased region" description="Basic and acidic residues" evidence="12">
    <location>
        <begin position="350"/>
        <end position="363"/>
    </location>
</feature>
<dbReference type="InterPro" id="IPR005467">
    <property type="entry name" value="His_kinase_dom"/>
</dbReference>
<dbReference type="Gene3D" id="3.30.450.20">
    <property type="entry name" value="PAS domain"/>
    <property type="match status" value="1"/>
</dbReference>
<proteinExistence type="predicted"/>
<evidence type="ECO:0000256" key="4">
    <source>
        <dbReference type="ARBA" id="ARBA00022679"/>
    </source>
</evidence>
<evidence type="ECO:0000313" key="16">
    <source>
        <dbReference type="Proteomes" id="UP000019442"/>
    </source>
</evidence>
<evidence type="ECO:0000256" key="12">
    <source>
        <dbReference type="SAM" id="MobiDB-lite"/>
    </source>
</evidence>
<dbReference type="AlphaFoldDB" id="W8KRK8"/>
<feature type="region of interest" description="Disordered" evidence="12">
    <location>
        <begin position="337"/>
        <end position="363"/>
    </location>
</feature>
<name>W8KRK8_9GAMM</name>
<evidence type="ECO:0000256" key="8">
    <source>
        <dbReference type="ARBA" id="ARBA00022840"/>
    </source>
</evidence>
<dbReference type="SUPFAM" id="SSF55874">
    <property type="entry name" value="ATPase domain of HSP90 chaperone/DNA topoisomerase II/histidine kinase"/>
    <property type="match status" value="1"/>
</dbReference>
<dbReference type="GO" id="GO:0030295">
    <property type="term" value="F:protein kinase activator activity"/>
    <property type="evidence" value="ECO:0007669"/>
    <property type="project" value="TreeGrafter"/>
</dbReference>
<evidence type="ECO:0000256" key="6">
    <source>
        <dbReference type="ARBA" id="ARBA00022741"/>
    </source>
</evidence>
<keyword evidence="5" id="KW-0812">Transmembrane</keyword>
<keyword evidence="9" id="KW-1133">Transmembrane helix</keyword>
<evidence type="ECO:0000256" key="5">
    <source>
        <dbReference type="ARBA" id="ARBA00022692"/>
    </source>
</evidence>
<dbReference type="InterPro" id="IPR000014">
    <property type="entry name" value="PAS"/>
</dbReference>
<evidence type="ECO:0000256" key="9">
    <source>
        <dbReference type="ARBA" id="ARBA00022989"/>
    </source>
</evidence>
<keyword evidence="4" id="KW-0808">Transferase</keyword>
<dbReference type="PRINTS" id="PR00344">
    <property type="entry name" value="BCTRLSENSOR"/>
</dbReference>
<dbReference type="SMART" id="SM00091">
    <property type="entry name" value="PAS"/>
    <property type="match status" value="1"/>
</dbReference>
<reference evidence="15 16" key="1">
    <citation type="journal article" date="2014" name="J Genomics">
        <title>Draft Genome Sequence of the Extremely Halophilic Phototrophic Purple Sulfur Bacterium Halorhodospira halochloris.</title>
        <authorList>
            <person name="Singh K.S."/>
            <person name="Kirksey J."/>
            <person name="Hoff W.D."/>
            <person name="Deole R."/>
        </authorList>
    </citation>
    <scope>NUCLEOTIDE SEQUENCE [LARGE SCALE GENOMIC DNA]</scope>
    <source>
        <strain evidence="15 16">A</strain>
    </source>
</reference>
<dbReference type="PROSITE" id="PS50112">
    <property type="entry name" value="PAS"/>
    <property type="match status" value="1"/>
</dbReference>
<dbReference type="PROSITE" id="PS50109">
    <property type="entry name" value="HIS_KIN"/>
    <property type="match status" value="1"/>
</dbReference>
<feature type="domain" description="Histidine kinase" evidence="13">
    <location>
        <begin position="135"/>
        <end position="339"/>
    </location>
</feature>